<dbReference type="CDD" id="cd03259">
    <property type="entry name" value="ABC_Carb_Solutes_like"/>
    <property type="match status" value="1"/>
</dbReference>
<keyword evidence="7" id="KW-0406">Ion transport</keyword>
<proteinExistence type="predicted"/>
<reference evidence="10" key="1">
    <citation type="submission" date="2020-05" db="EMBL/GenBank/DDBJ databases">
        <authorList>
            <person name="Chiriac C."/>
            <person name="Salcher M."/>
            <person name="Ghai R."/>
            <person name="Kavagutti S V."/>
        </authorList>
    </citation>
    <scope>NUCLEOTIDE SEQUENCE</scope>
</reference>
<dbReference type="InterPro" id="IPR015853">
    <property type="entry name" value="ABC_transpr_FbpC"/>
</dbReference>
<name>A0A6J6BFZ1_9ZZZZ</name>
<evidence type="ECO:0000256" key="6">
    <source>
        <dbReference type="ARBA" id="ARBA00023004"/>
    </source>
</evidence>
<dbReference type="PROSITE" id="PS00211">
    <property type="entry name" value="ABC_TRANSPORTER_1"/>
    <property type="match status" value="1"/>
</dbReference>
<dbReference type="GO" id="GO:0016020">
    <property type="term" value="C:membrane"/>
    <property type="evidence" value="ECO:0007669"/>
    <property type="project" value="InterPro"/>
</dbReference>
<dbReference type="InterPro" id="IPR050093">
    <property type="entry name" value="ABC_SmlMolc_Importer"/>
</dbReference>
<keyword evidence="5" id="KW-0067">ATP-binding</keyword>
<sequence>MSLSIRHLSFSYNERELLNNFSLEVASGQTMAIVGPSGSGKSTLLRLTAGLLVASHGEILINGINVSATPTHLRSVGLVFQDNQLFTHLNVFNNVAFGLKMAHQSRSAIAARCDELLNLVGLTEHSQQSVSTLSGGQAKRVALARALAPKPQVLLLDEPLTGLDDELHDRLATDLRQILQTSKTTALLVTHDLAEARTIADAITHIQ</sequence>
<dbReference type="GO" id="GO:0015408">
    <property type="term" value="F:ABC-type ferric iron transporter activity"/>
    <property type="evidence" value="ECO:0007669"/>
    <property type="project" value="InterPro"/>
</dbReference>
<evidence type="ECO:0000256" key="2">
    <source>
        <dbReference type="ARBA" id="ARBA00022475"/>
    </source>
</evidence>
<evidence type="ECO:0000256" key="1">
    <source>
        <dbReference type="ARBA" id="ARBA00022448"/>
    </source>
</evidence>
<dbReference type="GO" id="GO:0016887">
    <property type="term" value="F:ATP hydrolysis activity"/>
    <property type="evidence" value="ECO:0007669"/>
    <property type="project" value="InterPro"/>
</dbReference>
<keyword evidence="6" id="KW-0408">Iron</keyword>
<keyword evidence="2" id="KW-1003">Cell membrane</keyword>
<gene>
    <name evidence="10" type="ORF">UFOPK1421_00466</name>
</gene>
<protein>
    <submittedName>
        <fullName evidence="10">Unannotated protein</fullName>
    </submittedName>
</protein>
<keyword evidence="8" id="KW-0472">Membrane</keyword>
<keyword evidence="1" id="KW-0813">Transport</keyword>
<dbReference type="InterPro" id="IPR027417">
    <property type="entry name" value="P-loop_NTPase"/>
</dbReference>
<dbReference type="InterPro" id="IPR003593">
    <property type="entry name" value="AAA+_ATPase"/>
</dbReference>
<evidence type="ECO:0000256" key="5">
    <source>
        <dbReference type="ARBA" id="ARBA00022840"/>
    </source>
</evidence>
<evidence type="ECO:0000313" key="10">
    <source>
        <dbReference type="EMBL" id="CAB4537735.1"/>
    </source>
</evidence>
<dbReference type="EMBL" id="CAEZSL010000036">
    <property type="protein sequence ID" value="CAB4537735.1"/>
    <property type="molecule type" value="Genomic_DNA"/>
</dbReference>
<dbReference type="SUPFAM" id="SSF52540">
    <property type="entry name" value="P-loop containing nucleoside triphosphate hydrolases"/>
    <property type="match status" value="1"/>
</dbReference>
<evidence type="ECO:0000256" key="8">
    <source>
        <dbReference type="ARBA" id="ARBA00023136"/>
    </source>
</evidence>
<evidence type="ECO:0000259" key="9">
    <source>
        <dbReference type="PROSITE" id="PS50893"/>
    </source>
</evidence>
<dbReference type="PANTHER" id="PTHR42781:SF4">
    <property type="entry name" value="SPERMIDINE_PUTRESCINE IMPORT ATP-BINDING PROTEIN POTA"/>
    <property type="match status" value="1"/>
</dbReference>
<dbReference type="PROSITE" id="PS50893">
    <property type="entry name" value="ABC_TRANSPORTER_2"/>
    <property type="match status" value="1"/>
</dbReference>
<evidence type="ECO:0000256" key="3">
    <source>
        <dbReference type="ARBA" id="ARBA00022496"/>
    </source>
</evidence>
<dbReference type="GO" id="GO:0005524">
    <property type="term" value="F:ATP binding"/>
    <property type="evidence" value="ECO:0007669"/>
    <property type="project" value="UniProtKB-KW"/>
</dbReference>
<dbReference type="AlphaFoldDB" id="A0A6J6BFZ1"/>
<dbReference type="InterPro" id="IPR017871">
    <property type="entry name" value="ABC_transporter-like_CS"/>
</dbReference>
<evidence type="ECO:0000256" key="7">
    <source>
        <dbReference type="ARBA" id="ARBA00023065"/>
    </source>
</evidence>
<dbReference type="PANTHER" id="PTHR42781">
    <property type="entry name" value="SPERMIDINE/PUTRESCINE IMPORT ATP-BINDING PROTEIN POTA"/>
    <property type="match status" value="1"/>
</dbReference>
<keyword evidence="4" id="KW-0547">Nucleotide-binding</keyword>
<dbReference type="Pfam" id="PF00005">
    <property type="entry name" value="ABC_tran"/>
    <property type="match status" value="1"/>
</dbReference>
<keyword evidence="3" id="KW-0410">Iron transport</keyword>
<accession>A0A6J6BFZ1</accession>
<feature type="domain" description="ABC transporter" evidence="9">
    <location>
        <begin position="3"/>
        <end position="206"/>
    </location>
</feature>
<evidence type="ECO:0000256" key="4">
    <source>
        <dbReference type="ARBA" id="ARBA00022741"/>
    </source>
</evidence>
<dbReference type="InterPro" id="IPR003439">
    <property type="entry name" value="ABC_transporter-like_ATP-bd"/>
</dbReference>
<dbReference type="Gene3D" id="3.40.50.300">
    <property type="entry name" value="P-loop containing nucleotide triphosphate hydrolases"/>
    <property type="match status" value="1"/>
</dbReference>
<dbReference type="SMART" id="SM00382">
    <property type="entry name" value="AAA"/>
    <property type="match status" value="1"/>
</dbReference>
<organism evidence="10">
    <name type="scientific">freshwater metagenome</name>
    <dbReference type="NCBI Taxonomy" id="449393"/>
    <lineage>
        <taxon>unclassified sequences</taxon>
        <taxon>metagenomes</taxon>
        <taxon>ecological metagenomes</taxon>
    </lineage>
</organism>